<organism evidence="2 3">
    <name type="scientific">Anaerocolumna cellulosilytica</name>
    <dbReference type="NCBI Taxonomy" id="433286"/>
    <lineage>
        <taxon>Bacteria</taxon>
        <taxon>Bacillati</taxon>
        <taxon>Bacillota</taxon>
        <taxon>Clostridia</taxon>
        <taxon>Lachnospirales</taxon>
        <taxon>Lachnospiraceae</taxon>
        <taxon>Anaerocolumna</taxon>
    </lineage>
</organism>
<name>A0A6S6R2F1_9FIRM</name>
<dbReference type="Proteomes" id="UP000515561">
    <property type="component" value="Chromosome"/>
</dbReference>
<dbReference type="KEGG" id="acel:acsn021_38850"/>
<accession>A0A6S6R2F1</accession>
<dbReference type="InterPro" id="IPR038721">
    <property type="entry name" value="IS701-like_DDE_dom"/>
</dbReference>
<sequence>MLEYIDKIFNNFKSCFSRQSAFQWFVVIIVGFMIRSDKIGTTSVIRDLALSSKIYDTMNHFFRASSWSLESIKLKWFEVVNSSAPLYKEEGYTILIGDGVKQAKEGRHMPGVKKLFQESENSSKPEYIFGYMFGVLAGNVSKWFCIPLHVNFQDGIQTILSWKAKEEQPRTHMVQMIENGYEAAKTFGKSLLLLNRYFLSVPALVQLEQCNHSEDAIMHLISKAKKSCMAYQ</sequence>
<keyword evidence="3" id="KW-1185">Reference proteome</keyword>
<dbReference type="EMBL" id="AP023367">
    <property type="protein sequence ID" value="BCJ96316.1"/>
    <property type="molecule type" value="Genomic_DNA"/>
</dbReference>
<dbReference type="AlphaFoldDB" id="A0A6S6R2F1"/>
<evidence type="ECO:0000313" key="3">
    <source>
        <dbReference type="Proteomes" id="UP000515561"/>
    </source>
</evidence>
<evidence type="ECO:0000313" key="2">
    <source>
        <dbReference type="EMBL" id="BCJ96316.1"/>
    </source>
</evidence>
<dbReference type="Pfam" id="PF13546">
    <property type="entry name" value="DDE_5"/>
    <property type="match status" value="1"/>
</dbReference>
<protein>
    <recommendedName>
        <fullName evidence="1">Transposase IS701-like DDE domain-containing protein</fullName>
    </recommendedName>
</protein>
<dbReference type="RefSeq" id="WP_243167887.1">
    <property type="nucleotide sequence ID" value="NZ_AP023367.1"/>
</dbReference>
<proteinExistence type="predicted"/>
<reference evidence="2 3" key="1">
    <citation type="journal article" date="2016" name="Int. J. Syst. Evol. Microbiol.">
        <title>Descriptions of Anaerotaenia torta gen. nov., sp. nov. and Anaerocolumna cellulosilytica gen. nov., sp. nov. isolated from a methanogenic reactor of cattle waste.</title>
        <authorList>
            <person name="Uek A."/>
            <person name="Ohtaki Y."/>
            <person name="Kaku N."/>
            <person name="Ueki K."/>
        </authorList>
    </citation>
    <scope>NUCLEOTIDE SEQUENCE [LARGE SCALE GENOMIC DNA]</scope>
    <source>
        <strain evidence="2 3">SN021</strain>
    </source>
</reference>
<feature type="domain" description="Transposase IS701-like DDE" evidence="1">
    <location>
        <begin position="12"/>
        <end position="118"/>
    </location>
</feature>
<gene>
    <name evidence="2" type="ORF">acsn021_38850</name>
</gene>
<evidence type="ECO:0000259" key="1">
    <source>
        <dbReference type="Pfam" id="PF13546"/>
    </source>
</evidence>